<accession>A0A8S8ZHA6</accession>
<dbReference type="InterPro" id="IPR001138">
    <property type="entry name" value="Zn2Cys6_DnaBD"/>
</dbReference>
<dbReference type="InterPro" id="IPR051089">
    <property type="entry name" value="prtT"/>
</dbReference>
<dbReference type="GO" id="GO:0005634">
    <property type="term" value="C:nucleus"/>
    <property type="evidence" value="ECO:0007669"/>
    <property type="project" value="UniProtKB-SubCell"/>
</dbReference>
<dbReference type="PROSITE" id="PS00463">
    <property type="entry name" value="ZN2_CY6_FUNGAL_1"/>
    <property type="match status" value="1"/>
</dbReference>
<dbReference type="GO" id="GO:0000976">
    <property type="term" value="F:transcription cis-regulatory region binding"/>
    <property type="evidence" value="ECO:0007669"/>
    <property type="project" value="TreeGrafter"/>
</dbReference>
<keyword evidence="2" id="KW-0805">Transcription regulation</keyword>
<gene>
    <name evidence="8" type="ORF">SMACR_08519</name>
</gene>
<evidence type="ECO:0000256" key="3">
    <source>
        <dbReference type="ARBA" id="ARBA00023125"/>
    </source>
</evidence>
<comment type="subcellular location">
    <subcellularLocation>
        <location evidence="1">Nucleus</location>
    </subcellularLocation>
</comment>
<evidence type="ECO:0000259" key="7">
    <source>
        <dbReference type="PROSITE" id="PS00463"/>
    </source>
</evidence>
<dbReference type="GO" id="GO:0008270">
    <property type="term" value="F:zinc ion binding"/>
    <property type="evidence" value="ECO:0007669"/>
    <property type="project" value="InterPro"/>
</dbReference>
<proteinExistence type="predicted"/>
<dbReference type="CDD" id="cd12148">
    <property type="entry name" value="fungal_TF_MHR"/>
    <property type="match status" value="1"/>
</dbReference>
<sequence length="735" mass="79477">MNKAKSIQTTKWGTACAQCAAAKAKCSRQSEIPGSKCDRCERLLKTCTEQVQRPRKPRQSRAGSRKQSTSSSPCGDTCGSLLPPSNTSIASFTSSVSASNHDIAAESHFQHGPSRSNTSSPSLSVTFSPPPSVPRTSVPPVDNLNRPRSPSNPTADEDALQTFFVHIQPTFPFILVPSNVNSQALAVERPLLMSAIRIAAATTQTSSDTSKIPESTLRRQVYQLVNQVSNTVLLRGDGSLETLMAVVVVLGRWRWWCARHGGRFNSLLAVAEALVGELGLNRNSRLAQEEEERVTDDEKRLLLGVWYLRSCAATHLSQPSPTVFTPYMLQCLNDIEMSSQHSDRVLVQAVKIQRLEERIARLNDELLASLPTLNRAEDEARVARIAGLRNESELLNRGSAELVHNPLIASHLKTAFLRLHEPLLTHPPTVLTHPYASALGIHFTSGAPTAATTFQPFLGTWQTTILGGNARLTALPTPILTMHLSYFSSLLFQLCSALNSTSTFPGVQALGLSDSIREQVALLGVVVRPDFMALLLAVADAVTETSSLTTGTLAPTDGRIQSLLSTPSAFYPLVLGKWVSFAVNGGVLPASTTTSQTSHAGLSSPPNPYLLSASAAGSPFPTTDSEYEDYELEFDVDVDMTLPTTQGMQYGGYHGQAQSQQHQGYGQQQMQAQPGQQWAATDGWPVSSPEENSGVALGAAMFWGQTQGHVQHTQGHHGHQHQHQHQGQGGWGQGR</sequence>
<keyword evidence="5" id="KW-0539">Nucleus</keyword>
<organism evidence="8 9">
    <name type="scientific">Sordaria macrospora</name>
    <dbReference type="NCBI Taxonomy" id="5147"/>
    <lineage>
        <taxon>Eukaryota</taxon>
        <taxon>Fungi</taxon>
        <taxon>Dikarya</taxon>
        <taxon>Ascomycota</taxon>
        <taxon>Pezizomycotina</taxon>
        <taxon>Sordariomycetes</taxon>
        <taxon>Sordariomycetidae</taxon>
        <taxon>Sordariales</taxon>
        <taxon>Sordariaceae</taxon>
        <taxon>Sordaria</taxon>
    </lineage>
</organism>
<evidence type="ECO:0000313" key="8">
    <source>
        <dbReference type="EMBL" id="KAA8627875.1"/>
    </source>
</evidence>
<dbReference type="GO" id="GO:0000981">
    <property type="term" value="F:DNA-binding transcription factor activity, RNA polymerase II-specific"/>
    <property type="evidence" value="ECO:0007669"/>
    <property type="project" value="InterPro"/>
</dbReference>
<evidence type="ECO:0000256" key="1">
    <source>
        <dbReference type="ARBA" id="ARBA00004123"/>
    </source>
</evidence>
<evidence type="ECO:0000256" key="4">
    <source>
        <dbReference type="ARBA" id="ARBA00023163"/>
    </source>
</evidence>
<feature type="compositionally biased region" description="Low complexity" evidence="6">
    <location>
        <begin position="113"/>
        <end position="127"/>
    </location>
</feature>
<dbReference type="AlphaFoldDB" id="A0A8S8ZHA6"/>
<evidence type="ECO:0000313" key="9">
    <source>
        <dbReference type="Proteomes" id="UP000433876"/>
    </source>
</evidence>
<evidence type="ECO:0000256" key="6">
    <source>
        <dbReference type="SAM" id="MobiDB-lite"/>
    </source>
</evidence>
<dbReference type="EMBL" id="NMPR01000227">
    <property type="protein sequence ID" value="KAA8627875.1"/>
    <property type="molecule type" value="Genomic_DNA"/>
</dbReference>
<feature type="region of interest" description="Disordered" evidence="6">
    <location>
        <begin position="650"/>
        <end position="692"/>
    </location>
</feature>
<feature type="region of interest" description="Disordered" evidence="6">
    <location>
        <begin position="107"/>
        <end position="156"/>
    </location>
</feature>
<dbReference type="PANTHER" id="PTHR31845:SF10">
    <property type="entry name" value="ZN(II)2CYS6 TRANSCRIPTION FACTOR (EUROFUNG)"/>
    <property type="match status" value="1"/>
</dbReference>
<keyword evidence="3" id="KW-0238">DNA-binding</keyword>
<dbReference type="VEuPathDB" id="FungiDB:SMAC_08519"/>
<dbReference type="Proteomes" id="UP000433876">
    <property type="component" value="Unassembled WGS sequence"/>
</dbReference>
<feature type="compositionally biased region" description="Low complexity" evidence="6">
    <location>
        <begin position="655"/>
        <end position="677"/>
    </location>
</feature>
<evidence type="ECO:0000256" key="5">
    <source>
        <dbReference type="ARBA" id="ARBA00023242"/>
    </source>
</evidence>
<feature type="region of interest" description="Disordered" evidence="6">
    <location>
        <begin position="709"/>
        <end position="735"/>
    </location>
</feature>
<feature type="region of interest" description="Disordered" evidence="6">
    <location>
        <begin position="48"/>
        <end position="77"/>
    </location>
</feature>
<name>A0A8S8ZHA6_SORMA</name>
<reference evidence="8 9" key="1">
    <citation type="submission" date="2017-07" db="EMBL/GenBank/DDBJ databases">
        <title>Genome sequence of the Sordaria macrospora wild type strain R19027.</title>
        <authorList>
            <person name="Nowrousian M."/>
            <person name="Teichert I."/>
            <person name="Kueck U."/>
        </authorList>
    </citation>
    <scope>NUCLEOTIDE SEQUENCE [LARGE SCALE GENOMIC DNA]</scope>
    <source>
        <strain evidence="8 9">R19027</strain>
        <tissue evidence="8">Mycelium</tissue>
    </source>
</reference>
<keyword evidence="4" id="KW-0804">Transcription</keyword>
<comment type="caution">
    <text evidence="8">The sequence shown here is derived from an EMBL/GenBank/DDBJ whole genome shotgun (WGS) entry which is preliminary data.</text>
</comment>
<feature type="compositionally biased region" description="Basic residues" evidence="6">
    <location>
        <begin position="714"/>
        <end position="724"/>
    </location>
</feature>
<dbReference type="PANTHER" id="PTHR31845">
    <property type="entry name" value="FINGER DOMAIN PROTEIN, PUTATIVE-RELATED"/>
    <property type="match status" value="1"/>
</dbReference>
<feature type="domain" description="Zn(2)-C6 fungal-type" evidence="7">
    <location>
        <begin position="15"/>
        <end position="47"/>
    </location>
</feature>
<evidence type="ECO:0000256" key="2">
    <source>
        <dbReference type="ARBA" id="ARBA00023015"/>
    </source>
</evidence>
<protein>
    <recommendedName>
        <fullName evidence="7">Zn(2)-C6 fungal-type domain-containing protein</fullName>
    </recommendedName>
</protein>
<feature type="compositionally biased region" description="Polar residues" evidence="6">
    <location>
        <begin position="61"/>
        <end position="74"/>
    </location>
</feature>